<dbReference type="Gene3D" id="3.40.50.720">
    <property type="entry name" value="NAD(P)-binding Rossmann-like Domain"/>
    <property type="match status" value="1"/>
</dbReference>
<protein>
    <submittedName>
        <fullName evidence="4">NAD(P)-binding protein</fullName>
    </submittedName>
</protein>
<reference evidence="4 5" key="1">
    <citation type="journal article" date="2019" name="Nat. Ecol. Evol.">
        <title>Megaphylogeny resolves global patterns of mushroom evolution.</title>
        <authorList>
            <person name="Varga T."/>
            <person name="Krizsan K."/>
            <person name="Foldi C."/>
            <person name="Dima B."/>
            <person name="Sanchez-Garcia M."/>
            <person name="Sanchez-Ramirez S."/>
            <person name="Szollosi G.J."/>
            <person name="Szarkandi J.G."/>
            <person name="Papp V."/>
            <person name="Albert L."/>
            <person name="Andreopoulos W."/>
            <person name="Angelini C."/>
            <person name="Antonin V."/>
            <person name="Barry K.W."/>
            <person name="Bougher N.L."/>
            <person name="Buchanan P."/>
            <person name="Buyck B."/>
            <person name="Bense V."/>
            <person name="Catcheside P."/>
            <person name="Chovatia M."/>
            <person name="Cooper J."/>
            <person name="Damon W."/>
            <person name="Desjardin D."/>
            <person name="Finy P."/>
            <person name="Geml J."/>
            <person name="Haridas S."/>
            <person name="Hughes K."/>
            <person name="Justo A."/>
            <person name="Karasinski D."/>
            <person name="Kautmanova I."/>
            <person name="Kiss B."/>
            <person name="Kocsube S."/>
            <person name="Kotiranta H."/>
            <person name="LaButti K.M."/>
            <person name="Lechner B.E."/>
            <person name="Liimatainen K."/>
            <person name="Lipzen A."/>
            <person name="Lukacs Z."/>
            <person name="Mihaltcheva S."/>
            <person name="Morgado L.N."/>
            <person name="Niskanen T."/>
            <person name="Noordeloos M.E."/>
            <person name="Ohm R.A."/>
            <person name="Ortiz-Santana B."/>
            <person name="Ovrebo C."/>
            <person name="Racz N."/>
            <person name="Riley R."/>
            <person name="Savchenko A."/>
            <person name="Shiryaev A."/>
            <person name="Soop K."/>
            <person name="Spirin V."/>
            <person name="Szebenyi C."/>
            <person name="Tomsovsky M."/>
            <person name="Tulloss R.E."/>
            <person name="Uehling J."/>
            <person name="Grigoriev I.V."/>
            <person name="Vagvolgyi C."/>
            <person name="Papp T."/>
            <person name="Martin F.M."/>
            <person name="Miettinen O."/>
            <person name="Hibbett D.S."/>
            <person name="Nagy L.G."/>
        </authorList>
    </citation>
    <scope>NUCLEOTIDE SEQUENCE [LARGE SCALE GENOMIC DNA]</scope>
    <source>
        <strain evidence="4 5">CBS 962.96</strain>
    </source>
</reference>
<dbReference type="PRINTS" id="PR00081">
    <property type="entry name" value="GDHRDH"/>
</dbReference>
<keyword evidence="2" id="KW-0521">NADP</keyword>
<comment type="similarity">
    <text evidence="1 3">Belongs to the short-chain dehydrogenases/reductases (SDR) family.</text>
</comment>
<dbReference type="InterPro" id="IPR020904">
    <property type="entry name" value="Sc_DH/Rdtase_CS"/>
</dbReference>
<proteinExistence type="inferred from homology"/>
<gene>
    <name evidence="4" type="ORF">K435DRAFT_825686</name>
</gene>
<evidence type="ECO:0000256" key="3">
    <source>
        <dbReference type="RuleBase" id="RU000363"/>
    </source>
</evidence>
<evidence type="ECO:0000256" key="1">
    <source>
        <dbReference type="ARBA" id="ARBA00006484"/>
    </source>
</evidence>
<dbReference type="Pfam" id="PF00106">
    <property type="entry name" value="adh_short"/>
    <property type="match status" value="1"/>
</dbReference>
<dbReference type="EMBL" id="ML179039">
    <property type="protein sequence ID" value="THV07126.1"/>
    <property type="molecule type" value="Genomic_DNA"/>
</dbReference>
<dbReference type="GO" id="GO:0048038">
    <property type="term" value="F:quinone binding"/>
    <property type="evidence" value="ECO:0007669"/>
    <property type="project" value="TreeGrafter"/>
</dbReference>
<dbReference type="Proteomes" id="UP000297245">
    <property type="component" value="Unassembled WGS sequence"/>
</dbReference>
<organism evidence="4 5">
    <name type="scientific">Dendrothele bispora (strain CBS 962.96)</name>
    <dbReference type="NCBI Taxonomy" id="1314807"/>
    <lineage>
        <taxon>Eukaryota</taxon>
        <taxon>Fungi</taxon>
        <taxon>Dikarya</taxon>
        <taxon>Basidiomycota</taxon>
        <taxon>Agaricomycotina</taxon>
        <taxon>Agaricomycetes</taxon>
        <taxon>Agaricomycetidae</taxon>
        <taxon>Agaricales</taxon>
        <taxon>Agaricales incertae sedis</taxon>
        <taxon>Dendrothele</taxon>
    </lineage>
</organism>
<dbReference type="SUPFAM" id="SSF51735">
    <property type="entry name" value="NAD(P)-binding Rossmann-fold domains"/>
    <property type="match status" value="1"/>
</dbReference>
<dbReference type="GO" id="GO:0006633">
    <property type="term" value="P:fatty acid biosynthetic process"/>
    <property type="evidence" value="ECO:0007669"/>
    <property type="project" value="TreeGrafter"/>
</dbReference>
<dbReference type="OrthoDB" id="498125at2759"/>
<dbReference type="PROSITE" id="PS00061">
    <property type="entry name" value="ADH_SHORT"/>
    <property type="match status" value="1"/>
</dbReference>
<name>A0A4V4HIL4_DENBC</name>
<dbReference type="InterPro" id="IPR002347">
    <property type="entry name" value="SDR_fam"/>
</dbReference>
<evidence type="ECO:0000256" key="2">
    <source>
        <dbReference type="ARBA" id="ARBA00022857"/>
    </source>
</evidence>
<dbReference type="InterPro" id="IPR036291">
    <property type="entry name" value="NAD(P)-bd_dom_sf"/>
</dbReference>
<dbReference type="FunFam" id="3.40.50.720:FF:000084">
    <property type="entry name" value="Short-chain dehydrogenase reductase"/>
    <property type="match status" value="1"/>
</dbReference>
<dbReference type="PANTHER" id="PTHR42760">
    <property type="entry name" value="SHORT-CHAIN DEHYDROGENASES/REDUCTASES FAMILY MEMBER"/>
    <property type="match status" value="1"/>
</dbReference>
<dbReference type="PANTHER" id="PTHR42760:SF121">
    <property type="entry name" value="3-OXOACYL-(ACYL-CARRIER-PROTEIN) REDUCTASE"/>
    <property type="match status" value="1"/>
</dbReference>
<keyword evidence="5" id="KW-1185">Reference proteome</keyword>
<evidence type="ECO:0000313" key="4">
    <source>
        <dbReference type="EMBL" id="THV07126.1"/>
    </source>
</evidence>
<dbReference type="Pfam" id="PF13561">
    <property type="entry name" value="adh_short_C2"/>
    <property type="match status" value="1"/>
</dbReference>
<sequence length="265" mass="27895">MSKVAIVTGAAQGIGRAIALRLARDGFSIGLNDIDAQKSKLVSLAEEIHSFGVKTSIALADISNEVAVEMMVNDIADNLGQINVMVANAGICLLAPLLDTTADHWDKHQQVNLRGTFLCFKYAAKKMIEQNKGGHLIGGASLAGFSGIPLGAAYSSSKAGMRGLTQSAAKEWGKFGITVNSYAPGMSVLDIMPVNDPHISKGVIITEMTVAQYGEAILDQIKTQAALERNGSPDEVAGLVSFLASEDSRFITGQTIMVDGGRLCI</sequence>
<evidence type="ECO:0000313" key="5">
    <source>
        <dbReference type="Proteomes" id="UP000297245"/>
    </source>
</evidence>
<accession>A0A4V4HIL4</accession>
<dbReference type="PRINTS" id="PR00080">
    <property type="entry name" value="SDRFAMILY"/>
</dbReference>
<dbReference type="GO" id="GO:0016616">
    <property type="term" value="F:oxidoreductase activity, acting on the CH-OH group of donors, NAD or NADP as acceptor"/>
    <property type="evidence" value="ECO:0007669"/>
    <property type="project" value="TreeGrafter"/>
</dbReference>
<dbReference type="AlphaFoldDB" id="A0A4V4HIL4"/>